<dbReference type="STRING" id="1121307.CLCY_14c00010"/>
<proteinExistence type="predicted"/>
<feature type="transmembrane region" description="Helical" evidence="1">
    <location>
        <begin position="25"/>
        <end position="45"/>
    </location>
</feature>
<dbReference type="OrthoDB" id="2339428at2"/>
<name>A0A0J8DDV1_CLOCY</name>
<keyword evidence="1" id="KW-0812">Transmembrane</keyword>
<keyword evidence="1" id="KW-0472">Membrane</keyword>
<reference evidence="2 3" key="1">
    <citation type="submission" date="2015-06" db="EMBL/GenBank/DDBJ databases">
        <title>Draft genome sequence of the purine-degrading Clostridium cylindrosporum HC-1 (DSM 605).</title>
        <authorList>
            <person name="Poehlein A."/>
            <person name="Schiel-Bengelsdorf B."/>
            <person name="Bengelsdorf F."/>
            <person name="Daniel R."/>
            <person name="Duerre P."/>
        </authorList>
    </citation>
    <scope>NUCLEOTIDE SEQUENCE [LARGE SCALE GENOMIC DNA]</scope>
    <source>
        <strain evidence="2 3">DSM 605</strain>
    </source>
</reference>
<protein>
    <recommendedName>
        <fullName evidence="4">DUF2334 domain-containing protein</fullName>
    </recommendedName>
</protein>
<accession>A0A0J8DDV1</accession>
<evidence type="ECO:0000256" key="1">
    <source>
        <dbReference type="SAM" id="Phobius"/>
    </source>
</evidence>
<dbReference type="Proteomes" id="UP000036756">
    <property type="component" value="Unassembled WGS sequence"/>
</dbReference>
<sequence length="479" mass="55422">MQTNMSMGENNKGGGRVVKLRIKKILSVFILIVLLIATYGTLRIARFRIYEIKNILVEGKNLVYEGPKKVNKAEPTRFNNIKRIDTKASKVNNISIYFKGDKLYTDIYEKDLRYYVDFRSFVREVQGDIIPDGDKVILNYKNKKITINKELKTYSKKSDSIEFRGEVLNINNKKYISLNDIEGMLDFRDTWNIEKGIINVFDDKKKVNISPVCKSGKAALIRLEDVSTGSTLKSSTAKEKMKILADNLYINGIKFNVAWVPRFKNPQKGIDNDLLTNKTMSNVQFINMMDHLIQKGGAIGLHGYTHQANGDISLKGFELTRKLNSSESETRRVIESGITTAKTLNIPISFFESPHYGATRSQQRIIEDYFNVIYEPYKGYYNFNPLYSFKDKSRLYVPTPLGYIHDKDGEDIIKKIEKQWDFRLNSFFLHPYFEFGFIDLKDTDKYGYRDYNYSEKSPLNRIIKTLGRNGYVTISVKDL</sequence>
<evidence type="ECO:0000313" key="2">
    <source>
        <dbReference type="EMBL" id="KMT22403.1"/>
    </source>
</evidence>
<evidence type="ECO:0008006" key="4">
    <source>
        <dbReference type="Google" id="ProtNLM"/>
    </source>
</evidence>
<organism evidence="2 3">
    <name type="scientific">Clostridium cylindrosporum DSM 605</name>
    <dbReference type="NCBI Taxonomy" id="1121307"/>
    <lineage>
        <taxon>Bacteria</taxon>
        <taxon>Bacillati</taxon>
        <taxon>Bacillota</taxon>
        <taxon>Clostridia</taxon>
        <taxon>Eubacteriales</taxon>
        <taxon>Clostridiaceae</taxon>
        <taxon>Clostridium</taxon>
    </lineage>
</organism>
<dbReference type="InterPro" id="IPR018763">
    <property type="entry name" value="DUF2334"/>
</dbReference>
<dbReference type="PATRIC" id="fig|1121307.3.peg.280"/>
<dbReference type="EMBL" id="LFVU01000009">
    <property type="protein sequence ID" value="KMT22403.1"/>
    <property type="molecule type" value="Genomic_DNA"/>
</dbReference>
<evidence type="ECO:0000313" key="3">
    <source>
        <dbReference type="Proteomes" id="UP000036756"/>
    </source>
</evidence>
<dbReference type="AlphaFoldDB" id="A0A0J8DDV1"/>
<keyword evidence="1" id="KW-1133">Transmembrane helix</keyword>
<comment type="caution">
    <text evidence="2">The sequence shown here is derived from an EMBL/GenBank/DDBJ whole genome shotgun (WGS) entry which is preliminary data.</text>
</comment>
<dbReference type="Pfam" id="PF10096">
    <property type="entry name" value="DUF2334"/>
    <property type="match status" value="1"/>
</dbReference>
<keyword evidence="3" id="KW-1185">Reference proteome</keyword>
<gene>
    <name evidence="2" type="ORF">CLCY_14c00010</name>
</gene>